<dbReference type="InterPro" id="IPR000620">
    <property type="entry name" value="EamA_dom"/>
</dbReference>
<dbReference type="Proteomes" id="UP000011680">
    <property type="component" value="Unassembled WGS sequence"/>
</dbReference>
<evidence type="ECO:0000256" key="2">
    <source>
        <dbReference type="ARBA" id="ARBA00022692"/>
    </source>
</evidence>
<keyword evidence="4 5" id="KW-0472">Membrane</keyword>
<feature type="transmembrane region" description="Helical" evidence="5">
    <location>
        <begin position="278"/>
        <end position="294"/>
    </location>
</feature>
<name>M0N4A4_9EURY</name>
<gene>
    <name evidence="7" type="ORF">C451_13134</name>
</gene>
<dbReference type="EMBL" id="AOMF01000162">
    <property type="protein sequence ID" value="EMA51939.1"/>
    <property type="molecule type" value="Genomic_DNA"/>
</dbReference>
<feature type="transmembrane region" description="Helical" evidence="5">
    <location>
        <begin position="73"/>
        <end position="94"/>
    </location>
</feature>
<keyword evidence="3 5" id="KW-1133">Transmembrane helix</keyword>
<comment type="caution">
    <text evidence="7">The sequence shown here is derived from an EMBL/GenBank/DDBJ whole genome shotgun (WGS) entry which is preliminary data.</text>
</comment>
<dbReference type="PANTHER" id="PTHR32322:SF2">
    <property type="entry name" value="EAMA DOMAIN-CONTAINING PROTEIN"/>
    <property type="match status" value="1"/>
</dbReference>
<dbReference type="AlphaFoldDB" id="M0N4A4"/>
<dbReference type="Gene3D" id="1.10.3730.20">
    <property type="match status" value="1"/>
</dbReference>
<feature type="domain" description="EamA" evidence="6">
    <location>
        <begin position="163"/>
        <end position="294"/>
    </location>
</feature>
<dbReference type="SUPFAM" id="SSF103481">
    <property type="entry name" value="Multidrug resistance efflux transporter EmrE"/>
    <property type="match status" value="2"/>
</dbReference>
<keyword evidence="2 5" id="KW-0812">Transmembrane</keyword>
<evidence type="ECO:0000313" key="7">
    <source>
        <dbReference type="EMBL" id="EMA51939.1"/>
    </source>
</evidence>
<sequence>MANRKSVMRYRNFVAFVVLAGLWGTAFMAIKAGLSYFPPVLFAAFRFDLAAVIMLGYAAVVTDRLRPQGTKEWLLVAVGGVFIIAGYHALLFIGEQNTTSAVAAVIVSLSPVLTPAFARAFLPSERLSAVGVVGILLGLVGVAVLTRPTPESLLGGDLVPKAFVFAAAVSFALGSVFTERVSASLPAPTMEAWSMVIGAVVLHAASALSAESLAGVEIAVPGITALVYLSVASSAIGFLIYFDLLSRLGPVEINLVSYVAPVFAAISGALFLGEVIDAVTVVGFVIIFTGFVLLKRRAIANELPRLRGVFSSE</sequence>
<dbReference type="InterPro" id="IPR037185">
    <property type="entry name" value="EmrE-like"/>
</dbReference>
<feature type="transmembrane region" description="Helical" evidence="5">
    <location>
        <begin position="12"/>
        <end position="30"/>
    </location>
</feature>
<feature type="transmembrane region" description="Helical" evidence="5">
    <location>
        <begin position="253"/>
        <end position="272"/>
    </location>
</feature>
<feature type="domain" description="EamA" evidence="6">
    <location>
        <begin position="16"/>
        <end position="146"/>
    </location>
</feature>
<feature type="transmembrane region" description="Helical" evidence="5">
    <location>
        <begin position="129"/>
        <end position="146"/>
    </location>
</feature>
<accession>M0N4A4</accession>
<evidence type="ECO:0000256" key="1">
    <source>
        <dbReference type="ARBA" id="ARBA00004141"/>
    </source>
</evidence>
<feature type="transmembrane region" description="Helical" evidence="5">
    <location>
        <begin position="158"/>
        <end position="178"/>
    </location>
</feature>
<feature type="transmembrane region" description="Helical" evidence="5">
    <location>
        <begin position="222"/>
        <end position="241"/>
    </location>
</feature>
<dbReference type="STRING" id="1227457.C451_13134"/>
<dbReference type="InterPro" id="IPR050638">
    <property type="entry name" value="AA-Vitamin_Transporters"/>
</dbReference>
<evidence type="ECO:0000256" key="3">
    <source>
        <dbReference type="ARBA" id="ARBA00022989"/>
    </source>
</evidence>
<evidence type="ECO:0000313" key="8">
    <source>
        <dbReference type="Proteomes" id="UP000011680"/>
    </source>
</evidence>
<evidence type="ECO:0000256" key="4">
    <source>
        <dbReference type="ARBA" id="ARBA00023136"/>
    </source>
</evidence>
<organism evidence="7 8">
    <name type="scientific">Halococcus thailandensis JCM 13552</name>
    <dbReference type="NCBI Taxonomy" id="1227457"/>
    <lineage>
        <taxon>Archaea</taxon>
        <taxon>Methanobacteriati</taxon>
        <taxon>Methanobacteriota</taxon>
        <taxon>Stenosarchaea group</taxon>
        <taxon>Halobacteria</taxon>
        <taxon>Halobacteriales</taxon>
        <taxon>Halococcaceae</taxon>
        <taxon>Halococcus</taxon>
    </lineage>
</organism>
<feature type="transmembrane region" description="Helical" evidence="5">
    <location>
        <begin position="100"/>
        <end position="122"/>
    </location>
</feature>
<dbReference type="eggNOG" id="arCOG00271">
    <property type="taxonomic scope" value="Archaea"/>
</dbReference>
<protein>
    <submittedName>
        <fullName evidence="7">DMT(Drug/metabolite transporter) superfamily permease</fullName>
    </submittedName>
</protein>
<evidence type="ECO:0000256" key="5">
    <source>
        <dbReference type="SAM" id="Phobius"/>
    </source>
</evidence>
<keyword evidence="8" id="KW-1185">Reference proteome</keyword>
<comment type="subcellular location">
    <subcellularLocation>
        <location evidence="1">Membrane</location>
        <topology evidence="1">Multi-pass membrane protein</topology>
    </subcellularLocation>
</comment>
<dbReference type="GO" id="GO:0016020">
    <property type="term" value="C:membrane"/>
    <property type="evidence" value="ECO:0007669"/>
    <property type="project" value="UniProtKB-SubCell"/>
</dbReference>
<feature type="transmembrane region" description="Helical" evidence="5">
    <location>
        <begin position="36"/>
        <end position="61"/>
    </location>
</feature>
<dbReference type="Pfam" id="PF00892">
    <property type="entry name" value="EamA"/>
    <property type="match status" value="2"/>
</dbReference>
<reference evidence="7 8" key="1">
    <citation type="journal article" date="2014" name="PLoS Genet.">
        <title>Phylogenetically driven sequencing of extremely halophilic archaea reveals strategies for static and dynamic osmo-response.</title>
        <authorList>
            <person name="Becker E.A."/>
            <person name="Seitzer P.M."/>
            <person name="Tritt A."/>
            <person name="Larsen D."/>
            <person name="Krusor M."/>
            <person name="Yao A.I."/>
            <person name="Wu D."/>
            <person name="Madern D."/>
            <person name="Eisen J.A."/>
            <person name="Darling A.E."/>
            <person name="Facciotti M.T."/>
        </authorList>
    </citation>
    <scope>NUCLEOTIDE SEQUENCE [LARGE SCALE GENOMIC DNA]</scope>
    <source>
        <strain evidence="7 8">JCM 13552</strain>
    </source>
</reference>
<evidence type="ECO:0000259" key="6">
    <source>
        <dbReference type="Pfam" id="PF00892"/>
    </source>
</evidence>
<dbReference type="PATRIC" id="fig|1227457.3.peg.2498"/>
<feature type="transmembrane region" description="Helical" evidence="5">
    <location>
        <begin position="190"/>
        <end position="210"/>
    </location>
</feature>
<proteinExistence type="predicted"/>
<dbReference type="PANTHER" id="PTHR32322">
    <property type="entry name" value="INNER MEMBRANE TRANSPORTER"/>
    <property type="match status" value="1"/>
</dbReference>